<organism evidence="2 3">
    <name type="scientific">Aedes albopictus</name>
    <name type="common">Asian tiger mosquito</name>
    <name type="synonym">Stegomyia albopicta</name>
    <dbReference type="NCBI Taxonomy" id="7160"/>
    <lineage>
        <taxon>Eukaryota</taxon>
        <taxon>Metazoa</taxon>
        <taxon>Ecdysozoa</taxon>
        <taxon>Arthropoda</taxon>
        <taxon>Hexapoda</taxon>
        <taxon>Insecta</taxon>
        <taxon>Pterygota</taxon>
        <taxon>Neoptera</taxon>
        <taxon>Endopterygota</taxon>
        <taxon>Diptera</taxon>
        <taxon>Nematocera</taxon>
        <taxon>Culicoidea</taxon>
        <taxon>Culicidae</taxon>
        <taxon>Culicinae</taxon>
        <taxon>Aedini</taxon>
        <taxon>Aedes</taxon>
        <taxon>Stegomyia</taxon>
    </lineage>
</organism>
<dbReference type="PANTHER" id="PTHR33327">
    <property type="entry name" value="ENDONUCLEASE"/>
    <property type="match status" value="1"/>
</dbReference>
<evidence type="ECO:0000313" key="3">
    <source>
        <dbReference type="Proteomes" id="UP000069940"/>
    </source>
</evidence>
<name>A0ABM1YLN9_AEDAL</name>
<sequence length="259" mass="28801">MAQPDNANNPAAAQTALVGVKLPDFWKTDPVMWFAQAESQFALAKITTDETKFHHIVAKVDQSVICHIADLVTTPPATDKYDAVKKRLIDRFALSPENRLERLLGMHDLGDLRPTHLLSKMQELSTGLGVDNNLLKMLFIQRLPANIRPIISCHDGTLAKIAEMADKMVDTVSVQASAVAASGKESVSTAENELRSEIDFLTAEIRKLKSFGRSRSRSASRTRFSTNRQSQAGELCWYHRNYGTNARQCRQPCSFASKN</sequence>
<evidence type="ECO:0000259" key="1">
    <source>
        <dbReference type="Pfam" id="PF23055"/>
    </source>
</evidence>
<evidence type="ECO:0000313" key="2">
    <source>
        <dbReference type="EnsemblMetazoa" id="AALFPA23_010304.P14362"/>
    </source>
</evidence>
<keyword evidence="3" id="KW-1185">Reference proteome</keyword>
<dbReference type="PANTHER" id="PTHR33327:SF3">
    <property type="entry name" value="RNA-DIRECTED DNA POLYMERASE"/>
    <property type="match status" value="1"/>
</dbReference>
<proteinExistence type="predicted"/>
<dbReference type="InterPro" id="IPR055469">
    <property type="entry name" value="DUF7041"/>
</dbReference>
<accession>A0ABM1YLN9</accession>
<feature type="domain" description="DUF7041" evidence="1">
    <location>
        <begin position="22"/>
        <end position="104"/>
    </location>
</feature>
<dbReference type="GeneID" id="134289513"/>
<reference evidence="3" key="1">
    <citation type="journal article" date="2015" name="Proc. Natl. Acad. Sci. U.S.A.">
        <title>Genome sequence of the Asian Tiger mosquito, Aedes albopictus, reveals insights into its biology, genetics, and evolution.</title>
        <authorList>
            <person name="Chen X.G."/>
            <person name="Jiang X."/>
            <person name="Gu J."/>
            <person name="Xu M."/>
            <person name="Wu Y."/>
            <person name="Deng Y."/>
            <person name="Zhang C."/>
            <person name="Bonizzoni M."/>
            <person name="Dermauw W."/>
            <person name="Vontas J."/>
            <person name="Armbruster P."/>
            <person name="Huang X."/>
            <person name="Yang Y."/>
            <person name="Zhang H."/>
            <person name="He W."/>
            <person name="Peng H."/>
            <person name="Liu Y."/>
            <person name="Wu K."/>
            <person name="Chen J."/>
            <person name="Lirakis M."/>
            <person name="Topalis P."/>
            <person name="Van Leeuwen T."/>
            <person name="Hall A.B."/>
            <person name="Jiang X."/>
            <person name="Thorpe C."/>
            <person name="Mueller R.L."/>
            <person name="Sun C."/>
            <person name="Waterhouse R.M."/>
            <person name="Yan G."/>
            <person name="Tu Z.J."/>
            <person name="Fang X."/>
            <person name="James A.A."/>
        </authorList>
    </citation>
    <scope>NUCLEOTIDE SEQUENCE [LARGE SCALE GENOMIC DNA]</scope>
    <source>
        <strain evidence="3">Foshan</strain>
    </source>
</reference>
<protein>
    <recommendedName>
        <fullName evidence="1">DUF7041 domain-containing protein</fullName>
    </recommendedName>
</protein>
<dbReference type="EnsemblMetazoa" id="AALFPA23_010304.R14362">
    <property type="protein sequence ID" value="AALFPA23_010304.P14362"/>
    <property type="gene ID" value="AALFPA23_010304"/>
</dbReference>
<dbReference type="RefSeq" id="XP_062711382.1">
    <property type="nucleotide sequence ID" value="XM_062855398.1"/>
</dbReference>
<dbReference type="Pfam" id="PF23055">
    <property type="entry name" value="DUF7041"/>
    <property type="match status" value="1"/>
</dbReference>
<dbReference type="Proteomes" id="UP000069940">
    <property type="component" value="Unassembled WGS sequence"/>
</dbReference>
<reference evidence="2" key="2">
    <citation type="submission" date="2025-05" db="UniProtKB">
        <authorList>
            <consortium name="EnsemblMetazoa"/>
        </authorList>
    </citation>
    <scope>IDENTIFICATION</scope>
    <source>
        <strain evidence="2">Foshan</strain>
    </source>
</reference>